<comment type="similarity">
    <text evidence="3 13">Belongs to the lyase 1 family. Adenylosuccinate lyase subfamily.</text>
</comment>
<keyword evidence="17" id="KW-1185">Reference proteome</keyword>
<evidence type="ECO:0000256" key="12">
    <source>
        <dbReference type="NCBIfam" id="TIGR00928"/>
    </source>
</evidence>
<evidence type="ECO:0000256" key="8">
    <source>
        <dbReference type="ARBA" id="ARBA00024477"/>
    </source>
</evidence>
<evidence type="ECO:0000259" key="14">
    <source>
        <dbReference type="Pfam" id="PF00206"/>
    </source>
</evidence>
<feature type="domain" description="Fumarate lyase N-terminal" evidence="14">
    <location>
        <begin position="17"/>
        <end position="314"/>
    </location>
</feature>
<dbReference type="OrthoDB" id="9768878at2"/>
<dbReference type="PANTHER" id="PTHR43411:SF1">
    <property type="entry name" value="ADENYLOSUCCINATE LYASE"/>
    <property type="match status" value="1"/>
</dbReference>
<evidence type="ECO:0000313" key="16">
    <source>
        <dbReference type="EMBL" id="KPL86106.1"/>
    </source>
</evidence>
<organism evidence="16 17">
    <name type="scientific">Herpetosiphon geysericola</name>
    <dbReference type="NCBI Taxonomy" id="70996"/>
    <lineage>
        <taxon>Bacteria</taxon>
        <taxon>Bacillati</taxon>
        <taxon>Chloroflexota</taxon>
        <taxon>Chloroflexia</taxon>
        <taxon>Herpetosiphonales</taxon>
        <taxon>Herpetosiphonaceae</taxon>
        <taxon>Herpetosiphon</taxon>
    </lineage>
</organism>
<protein>
    <recommendedName>
        <fullName evidence="5 12">Adenylosuccinate lyase</fullName>
        <shortName evidence="13">ASL</shortName>
        <ecNumber evidence="4 12">4.3.2.2</ecNumber>
    </recommendedName>
    <alternativeName>
        <fullName evidence="10 13">Adenylosuccinase</fullName>
    </alternativeName>
</protein>
<dbReference type="GO" id="GO:0006189">
    <property type="term" value="P:'de novo' IMP biosynthetic process"/>
    <property type="evidence" value="ECO:0007669"/>
    <property type="project" value="UniProtKB-UniPathway"/>
</dbReference>
<comment type="caution">
    <text evidence="16">The sequence shown here is derived from an EMBL/GenBank/DDBJ whole genome shotgun (WGS) entry which is preliminary data.</text>
</comment>
<gene>
    <name evidence="16" type="ORF">SE18_14650</name>
</gene>
<evidence type="ECO:0000256" key="6">
    <source>
        <dbReference type="ARBA" id="ARBA00022755"/>
    </source>
</evidence>
<evidence type="ECO:0000313" key="17">
    <source>
        <dbReference type="Proteomes" id="UP000050277"/>
    </source>
</evidence>
<evidence type="ECO:0000256" key="1">
    <source>
        <dbReference type="ARBA" id="ARBA00004706"/>
    </source>
</evidence>
<dbReference type="UniPathway" id="UPA00075">
    <property type="reaction ID" value="UER00336"/>
</dbReference>
<dbReference type="GO" id="GO:0070626">
    <property type="term" value="F:(S)-2-(5-amino-1-(5-phospho-D-ribosyl)imidazole-4-carboxamido) succinate lyase (fumarate-forming) activity"/>
    <property type="evidence" value="ECO:0007669"/>
    <property type="project" value="RHEA"/>
</dbReference>
<evidence type="ECO:0000256" key="9">
    <source>
        <dbReference type="ARBA" id="ARBA00025012"/>
    </source>
</evidence>
<name>A0A0N8GRC4_9CHLR</name>
<dbReference type="InterPro" id="IPR000362">
    <property type="entry name" value="Fumarate_lyase_fam"/>
</dbReference>
<comment type="catalytic activity">
    <reaction evidence="11">
        <text>N(6)-(1,2-dicarboxyethyl)-AMP = fumarate + AMP</text>
        <dbReference type="Rhea" id="RHEA:16853"/>
        <dbReference type="ChEBI" id="CHEBI:29806"/>
        <dbReference type="ChEBI" id="CHEBI:57567"/>
        <dbReference type="ChEBI" id="CHEBI:456215"/>
        <dbReference type="EC" id="4.3.2.2"/>
    </reaction>
    <physiologicalReaction direction="left-to-right" evidence="11">
        <dbReference type="Rhea" id="RHEA:16854"/>
    </physiologicalReaction>
</comment>
<evidence type="ECO:0000259" key="15">
    <source>
        <dbReference type="Pfam" id="PF08328"/>
    </source>
</evidence>
<dbReference type="InterPro" id="IPR022761">
    <property type="entry name" value="Fumarate_lyase_N"/>
</dbReference>
<evidence type="ECO:0000256" key="7">
    <source>
        <dbReference type="ARBA" id="ARBA00023239"/>
    </source>
</evidence>
<evidence type="ECO:0000256" key="5">
    <source>
        <dbReference type="ARBA" id="ARBA00017058"/>
    </source>
</evidence>
<comment type="pathway">
    <text evidence="1 13">Purine metabolism; IMP biosynthesis via de novo pathway; 5-amino-1-(5-phospho-D-ribosyl)imidazole-4-carboxamide from 5-amino-1-(5-phospho-D-ribosyl)imidazole-4-carboxylate: step 2/2.</text>
</comment>
<evidence type="ECO:0000256" key="4">
    <source>
        <dbReference type="ARBA" id="ARBA00012339"/>
    </source>
</evidence>
<dbReference type="PATRIC" id="fig|70996.4.peg.3566"/>
<keyword evidence="7 13" id="KW-0456">Lyase</keyword>
<dbReference type="AlphaFoldDB" id="A0A0N8GRC4"/>
<feature type="domain" description="Adenylosuccinate lyase PurB C-terminal" evidence="15">
    <location>
        <begin position="333"/>
        <end position="447"/>
    </location>
</feature>
<dbReference type="InterPro" id="IPR024083">
    <property type="entry name" value="Fumarase/histidase_N"/>
</dbReference>
<dbReference type="InterPro" id="IPR013539">
    <property type="entry name" value="PurB_C"/>
</dbReference>
<dbReference type="GO" id="GO:0004018">
    <property type="term" value="F:N6-(1,2-dicarboxyethyl)AMP AMP-lyase (fumarate-forming) activity"/>
    <property type="evidence" value="ECO:0007669"/>
    <property type="project" value="UniProtKB-UniRule"/>
</dbReference>
<evidence type="ECO:0000256" key="2">
    <source>
        <dbReference type="ARBA" id="ARBA00004734"/>
    </source>
</evidence>
<evidence type="ECO:0000256" key="11">
    <source>
        <dbReference type="ARBA" id="ARBA00049115"/>
    </source>
</evidence>
<dbReference type="SUPFAM" id="SSF48557">
    <property type="entry name" value="L-aspartase-like"/>
    <property type="match status" value="1"/>
</dbReference>
<proteinExistence type="inferred from homology"/>
<dbReference type="PROSITE" id="PS00163">
    <property type="entry name" value="FUMARATE_LYASES"/>
    <property type="match status" value="1"/>
</dbReference>
<dbReference type="NCBIfam" id="TIGR00928">
    <property type="entry name" value="purB"/>
    <property type="match status" value="1"/>
</dbReference>
<evidence type="ECO:0000256" key="3">
    <source>
        <dbReference type="ARBA" id="ARBA00008273"/>
    </source>
</evidence>
<evidence type="ECO:0000256" key="10">
    <source>
        <dbReference type="ARBA" id="ARBA00030717"/>
    </source>
</evidence>
<keyword evidence="6 13" id="KW-0658">Purine biosynthesis</keyword>
<dbReference type="Pfam" id="PF00206">
    <property type="entry name" value="Lyase_1"/>
    <property type="match status" value="1"/>
</dbReference>
<comment type="function">
    <text evidence="9">Catalyzes two reactions in de novo purine nucleotide biosynthesis. Catalyzes the breakdown of 5-aminoimidazole- (N-succinylocarboxamide) ribotide (SAICAR or 2-[5-amino-1-(5-phospho-beta-D-ribosyl)imidazole-4-carboxamido]succinate) to 5-aminoimidazole-4-carboxamide ribotide (AICAR or 5-amino-1-(5-phospho-beta-D-ribosyl)imidazole-4-carboxamide) and fumarate, and of adenylosuccinate (ADS or N(6)-(1,2-dicarboxyethyl)-AMP) to adenosine monophosphate (AMP) and fumarate.</text>
</comment>
<dbReference type="EC" id="4.3.2.2" evidence="4 12"/>
<reference evidence="16 17" key="1">
    <citation type="submission" date="2015-07" db="EMBL/GenBank/DDBJ databases">
        <title>Whole genome sequence of Herpetosiphon geysericola DSM 7119.</title>
        <authorList>
            <person name="Hemp J."/>
            <person name="Ward L.M."/>
            <person name="Pace L.A."/>
            <person name="Fischer W.W."/>
        </authorList>
    </citation>
    <scope>NUCLEOTIDE SEQUENCE [LARGE SCALE GENOMIC DNA]</scope>
    <source>
        <strain evidence="16 17">DSM 7119</strain>
    </source>
</reference>
<sequence length="458" mass="51251">MSEINQQALLAIGPLDGRYRKDVEALSGHFSEAALWRYRVRVEVEYLLFLARAPRIGLIEGIDGQLAGALRNLYRQFSVEDAVAIATWDRKVNHDVKAVEYWLREKLDQFGLGQYKEAVHFALTSEDVNNLAYALMVQESRDVVLLPALGQILGQLRDMQIAHAEAPLLAKTHGQPATPTTMGKEIAVFAARVNRAIEQLLHIRLTGKLNGATGTFAAHQAALPDVDWITFSSAFVKFLGLEPTLLSTQIEPHDSVVEVGDALRRVNTILVDLSQDMWRYISDSVFGQASVAGEVGSSTMPHKVNPIDFENAEGNLLLANSLLEFFGRKLPISRLQRDLSDSTVLRNLGVAFGHSLFAYQRLLKGLRKLAFNADKAYAELASHPEVLTEAIQTILRRERYPEPYEAMKKLARGRQITLEDLHSFIDELDVRPEVREELHALRPETYIGLAAKLARKKI</sequence>
<dbReference type="Proteomes" id="UP000050277">
    <property type="component" value="Unassembled WGS sequence"/>
</dbReference>
<dbReference type="PRINTS" id="PR00149">
    <property type="entry name" value="FUMRATELYASE"/>
</dbReference>
<dbReference type="STRING" id="70996.SE18_14650"/>
<dbReference type="Gene3D" id="1.20.200.10">
    <property type="entry name" value="Fumarase/aspartase (Central domain)"/>
    <property type="match status" value="1"/>
</dbReference>
<comment type="catalytic activity">
    <reaction evidence="8">
        <text>(2S)-2-[5-amino-1-(5-phospho-beta-D-ribosyl)imidazole-4-carboxamido]succinate = 5-amino-1-(5-phospho-beta-D-ribosyl)imidazole-4-carboxamide + fumarate</text>
        <dbReference type="Rhea" id="RHEA:23920"/>
        <dbReference type="ChEBI" id="CHEBI:29806"/>
        <dbReference type="ChEBI" id="CHEBI:58443"/>
        <dbReference type="ChEBI" id="CHEBI:58475"/>
        <dbReference type="EC" id="4.3.2.2"/>
    </reaction>
    <physiologicalReaction direction="left-to-right" evidence="8">
        <dbReference type="Rhea" id="RHEA:23921"/>
    </physiologicalReaction>
</comment>
<dbReference type="Gene3D" id="1.10.40.30">
    <property type="entry name" value="Fumarase/aspartase (C-terminal domain)"/>
    <property type="match status" value="1"/>
</dbReference>
<dbReference type="InterPro" id="IPR008948">
    <property type="entry name" value="L-Aspartase-like"/>
</dbReference>
<dbReference type="RefSeq" id="WP_054535202.1">
    <property type="nucleotide sequence ID" value="NZ_LGKP01000022.1"/>
</dbReference>
<dbReference type="NCBIfam" id="NF006764">
    <property type="entry name" value="PRK09285.1"/>
    <property type="match status" value="1"/>
</dbReference>
<accession>A0A0N8GRC4</accession>
<evidence type="ECO:0000256" key="13">
    <source>
        <dbReference type="RuleBase" id="RU361172"/>
    </source>
</evidence>
<dbReference type="Pfam" id="PF08328">
    <property type="entry name" value="ASL_C"/>
    <property type="match status" value="1"/>
</dbReference>
<dbReference type="InterPro" id="IPR047136">
    <property type="entry name" value="PurB_bact"/>
</dbReference>
<dbReference type="EMBL" id="LGKP01000022">
    <property type="protein sequence ID" value="KPL86106.1"/>
    <property type="molecule type" value="Genomic_DNA"/>
</dbReference>
<dbReference type="InterPro" id="IPR004769">
    <property type="entry name" value="Pur_lyase"/>
</dbReference>
<dbReference type="GO" id="GO:0044208">
    <property type="term" value="P:'de novo' AMP biosynthetic process"/>
    <property type="evidence" value="ECO:0007669"/>
    <property type="project" value="UniProtKB-UniPathway"/>
</dbReference>
<dbReference type="UniPathway" id="UPA00074">
    <property type="reaction ID" value="UER00132"/>
</dbReference>
<dbReference type="Gene3D" id="1.10.275.10">
    <property type="entry name" value="Fumarase/aspartase (N-terminal domain)"/>
    <property type="match status" value="1"/>
</dbReference>
<dbReference type="InterPro" id="IPR020557">
    <property type="entry name" value="Fumarate_lyase_CS"/>
</dbReference>
<comment type="pathway">
    <text evidence="2 13">Purine metabolism; AMP biosynthesis via de novo pathway; AMP from IMP: step 2/2.</text>
</comment>
<dbReference type="PANTHER" id="PTHR43411">
    <property type="entry name" value="ADENYLOSUCCINATE LYASE"/>
    <property type="match status" value="1"/>
</dbReference>